<gene>
    <name evidence="10" type="ORF">T551_02527</name>
</gene>
<dbReference type="InterPro" id="IPR008967">
    <property type="entry name" value="p53-like_TF_DNA-bd_sf"/>
</dbReference>
<dbReference type="Gene3D" id="2.60.40.1450">
    <property type="entry name" value="LAG1, DNA binding domain"/>
    <property type="match status" value="1"/>
</dbReference>
<feature type="region of interest" description="Disordered" evidence="7">
    <location>
        <begin position="58"/>
        <end position="78"/>
    </location>
</feature>
<evidence type="ECO:0000259" key="9">
    <source>
        <dbReference type="SMART" id="SM01268"/>
    </source>
</evidence>
<dbReference type="InterPro" id="IPR040159">
    <property type="entry name" value="CLS_fam"/>
</dbReference>
<dbReference type="GO" id="GO:0001228">
    <property type="term" value="F:DNA-binding transcription activator activity, RNA polymerase II-specific"/>
    <property type="evidence" value="ECO:0007669"/>
    <property type="project" value="InterPro"/>
</dbReference>
<sequence>MRAPLIEAPIAGTTCGFCEGYSRSDCESVPRAACTLQPLPSPPRDDAAGNFKMQTCRQSSHAASGASGPAGGTGQEHPEICAKHMHGVHGVPLVHEAQELDFRKTPGLYTGSGQEIYTGEGGPMGVSDTFEYLHCLPTPTTLGSTHWTYPEYGYDKLGGCSGMPLQQMMFQEYPGFVHGYREGGMEGPGGPGMGNKEYGYMGYKMPGEMFTPGLMPMYEGTMGGPVGGPMMMHGMGAACGSPFHMGTGLYGEPTPYSPTLNSPLEMQGMGEIGYEHGIHPQFKEHGGDMCFNGMMGDGSYGPGLHGGAGGQRKCYKMHGGGPLGHSVKKPGDSLAVRRGKPISSLVKSYAPLPESTLRCIVDEYLSLSPSELQKHKYTVMIYTSKVAQKSYGTEKRYLCPPPYLRLLGAKWFESYLQDVHTIESMFSRTGQNEHPYSIDLGSRGLEAFMDIHVTSLLLDVEESFSVSSMDCYCSDGSVFRPGLGKALPVWGKTHLRTMYISDRKEKIRSTCLKVQLHRKNKESFNFAQFQSSPICIISKAPQKKTSSKNNDMLIYHGSMIALFNRSKAQTNRIRFLGSSSANSVITNNVLSGTKGSYDIELSSQTTYLTANSQAWEPFQIWALDLFISPTYSTGPNQCSNLIRFNQVVVLQCCTTGLLTAPLIIRRVDGRNTVIKTQEIIKNTDYKTLVESNEPVNSLQKVAFQIYTDDSNLLSDIYLTHQDESIIMQPARLLERDGTGLGFPDFDSSSRMPIQNSLWDMSNANSHLDTFFPQKDLLDNTYNRLFSYHDFIQKYGRHRADALSNSMLPEIQHKHSPLYINPMSCQNSPIDKNGQVPIDDLTENTENVLENAVWNIIGISSSESSFYISPKSKVNAVGLVPVIKEVKYLSVNIIQIIGQHITQSYSIWISGKPCRIFRFSVFFADDNSKFVDLQCILHPQIQPQSPNYILLVRNDGVIFDSGKHL</sequence>
<comment type="caution">
    <text evidence="10">The sequence shown here is derived from an EMBL/GenBank/DDBJ whole genome shotgun (WGS) entry which is preliminary data.</text>
</comment>
<keyword evidence="4" id="KW-0238">DNA-binding</keyword>
<evidence type="ECO:0000256" key="3">
    <source>
        <dbReference type="ARBA" id="ARBA00023015"/>
    </source>
</evidence>
<keyword evidence="6" id="KW-0539">Nucleus</keyword>
<dbReference type="Pfam" id="PF09271">
    <property type="entry name" value="LAG1-DNAbind"/>
    <property type="match status" value="1"/>
</dbReference>
<dbReference type="InterPro" id="IPR036358">
    <property type="entry name" value="BTD_sf"/>
</dbReference>
<dbReference type="Pfam" id="PF09270">
    <property type="entry name" value="BTD"/>
    <property type="match status" value="1"/>
</dbReference>
<dbReference type="PANTHER" id="PTHR10665">
    <property type="entry name" value="RECOMBINING BINDING PROTEIN SUPPRESSOR OF HAIRLESS"/>
    <property type="match status" value="1"/>
</dbReference>
<proteinExistence type="inferred from homology"/>
<evidence type="ECO:0000256" key="5">
    <source>
        <dbReference type="ARBA" id="ARBA00023163"/>
    </source>
</evidence>
<feature type="domain" description="RBP-J/Cbf11/Cbf12 DNA binding" evidence="8">
    <location>
        <begin position="378"/>
        <end position="551"/>
    </location>
</feature>
<evidence type="ECO:0000256" key="6">
    <source>
        <dbReference type="ARBA" id="ARBA00023242"/>
    </source>
</evidence>
<evidence type="ECO:0000256" key="4">
    <source>
        <dbReference type="ARBA" id="ARBA00023125"/>
    </source>
</evidence>
<feature type="domain" description="Beta-trefoil DNA-binding" evidence="9">
    <location>
        <begin position="552"/>
        <end position="777"/>
    </location>
</feature>
<dbReference type="VEuPathDB" id="FungiDB:T551_02527"/>
<name>A0A0W4ZK05_PNEJ7</name>
<reference evidence="11" key="1">
    <citation type="journal article" date="2016" name="Nat. Commun.">
        <title>Genome analysis of three Pneumocystis species reveals adaptation mechanisms to life exclusively in mammalian hosts.</title>
        <authorList>
            <person name="Ma L."/>
            <person name="Chen Z."/>
            <person name="Huang D.W."/>
            <person name="Kutty G."/>
            <person name="Ishihara M."/>
            <person name="Wang H."/>
            <person name="Abouelleil A."/>
            <person name="Bishop L."/>
            <person name="Davey E."/>
            <person name="Deng R."/>
            <person name="Deng X."/>
            <person name="Fan L."/>
            <person name="Fantoni G."/>
            <person name="Fitzgerald M."/>
            <person name="Gogineni E."/>
            <person name="Goldberg J.M."/>
            <person name="Handley G."/>
            <person name="Hu X."/>
            <person name="Huber C."/>
            <person name="Jiao X."/>
            <person name="Jones K."/>
            <person name="Levin J.Z."/>
            <person name="Liu Y."/>
            <person name="Macdonald P."/>
            <person name="Melnikov A."/>
            <person name="Raley C."/>
            <person name="Sassi M."/>
            <person name="Sherman B.T."/>
            <person name="Song X."/>
            <person name="Sykes S."/>
            <person name="Tran B."/>
            <person name="Walsh L."/>
            <person name="Xia Y."/>
            <person name="Yang J."/>
            <person name="Young S."/>
            <person name="Zeng Q."/>
            <person name="Zheng X."/>
            <person name="Stephens R."/>
            <person name="Nusbaum C."/>
            <person name="Birren B.W."/>
            <person name="Azadi P."/>
            <person name="Lempicki R.A."/>
            <person name="Cuomo C.A."/>
            <person name="Kovacs J.A."/>
        </authorList>
    </citation>
    <scope>NUCLEOTIDE SEQUENCE [LARGE SCALE GENOMIC DNA]</scope>
    <source>
        <strain evidence="11">RU7</strain>
    </source>
</reference>
<dbReference type="SUPFAM" id="SSF110217">
    <property type="entry name" value="DNA-binding protein LAG-1 (CSL)"/>
    <property type="match status" value="1"/>
</dbReference>
<keyword evidence="5" id="KW-0804">Transcription</keyword>
<dbReference type="GO" id="GO:0005634">
    <property type="term" value="C:nucleus"/>
    <property type="evidence" value="ECO:0007669"/>
    <property type="project" value="UniProtKB-SubCell"/>
</dbReference>
<dbReference type="GO" id="GO:0000978">
    <property type="term" value="F:RNA polymerase II cis-regulatory region sequence-specific DNA binding"/>
    <property type="evidence" value="ECO:0007669"/>
    <property type="project" value="InterPro"/>
</dbReference>
<comment type="similarity">
    <text evidence="2">Belongs to the Su(H) family.</text>
</comment>
<evidence type="ECO:0000313" key="11">
    <source>
        <dbReference type="Proteomes" id="UP000053447"/>
    </source>
</evidence>
<dbReference type="RefSeq" id="XP_018229012.1">
    <property type="nucleotide sequence ID" value="XM_018374790.1"/>
</dbReference>
<evidence type="ECO:0000256" key="7">
    <source>
        <dbReference type="SAM" id="MobiDB-lite"/>
    </source>
</evidence>
<keyword evidence="11" id="KW-1185">Reference proteome</keyword>
<protein>
    <submittedName>
        <fullName evidence="10">Uncharacterized protein</fullName>
    </submittedName>
</protein>
<dbReference type="EMBL" id="LFWA01000011">
    <property type="protein sequence ID" value="KTW28677.1"/>
    <property type="molecule type" value="Genomic_DNA"/>
</dbReference>
<dbReference type="InterPro" id="IPR015351">
    <property type="entry name" value="RBP-J/Cbf11/Cbf12_DNA-bd"/>
</dbReference>
<evidence type="ECO:0000313" key="10">
    <source>
        <dbReference type="EMBL" id="KTW28677.1"/>
    </source>
</evidence>
<dbReference type="eggNOG" id="KOG3743">
    <property type="taxonomic scope" value="Eukaryota"/>
</dbReference>
<dbReference type="STRING" id="1408657.A0A0W4ZK05"/>
<dbReference type="SMART" id="SM01268">
    <property type="entry name" value="BTD"/>
    <property type="match status" value="1"/>
</dbReference>
<keyword evidence="3" id="KW-0805">Transcription regulation</keyword>
<evidence type="ECO:0000256" key="2">
    <source>
        <dbReference type="ARBA" id="ARBA00009704"/>
    </source>
</evidence>
<dbReference type="AlphaFoldDB" id="A0A0W4ZK05"/>
<dbReference type="OrthoDB" id="5600360at2759"/>
<dbReference type="GeneID" id="28941045"/>
<dbReference type="SUPFAM" id="SSF49417">
    <property type="entry name" value="p53-like transcription factors"/>
    <property type="match status" value="1"/>
</dbReference>
<dbReference type="Proteomes" id="UP000053447">
    <property type="component" value="Unassembled WGS sequence"/>
</dbReference>
<evidence type="ECO:0000256" key="1">
    <source>
        <dbReference type="ARBA" id="ARBA00004123"/>
    </source>
</evidence>
<evidence type="ECO:0000259" key="8">
    <source>
        <dbReference type="SMART" id="SM01267"/>
    </source>
</evidence>
<accession>A0A0W4ZK05</accession>
<organism evidence="10 11">
    <name type="scientific">Pneumocystis jirovecii (strain RU7)</name>
    <name type="common">Human pneumocystis pneumonia agent</name>
    <dbReference type="NCBI Taxonomy" id="1408657"/>
    <lineage>
        <taxon>Eukaryota</taxon>
        <taxon>Fungi</taxon>
        <taxon>Dikarya</taxon>
        <taxon>Ascomycota</taxon>
        <taxon>Taphrinomycotina</taxon>
        <taxon>Pneumocystomycetes</taxon>
        <taxon>Pneumocystaceae</taxon>
        <taxon>Pneumocystis</taxon>
    </lineage>
</organism>
<dbReference type="InterPro" id="IPR037095">
    <property type="entry name" value="RBP-J/Cbf11_DNA-bd_sf"/>
</dbReference>
<dbReference type="InterPro" id="IPR015350">
    <property type="entry name" value="Beta-trefoil_DNA-bd_dom"/>
</dbReference>
<comment type="subcellular location">
    <subcellularLocation>
        <location evidence="1">Nucleus</location>
    </subcellularLocation>
</comment>
<dbReference type="SMART" id="SM01267">
    <property type="entry name" value="LAG1_DNAbind"/>
    <property type="match status" value="1"/>
</dbReference>